<dbReference type="EMBL" id="DF237611">
    <property type="protein sequence ID" value="GAQ90610.1"/>
    <property type="molecule type" value="Genomic_DNA"/>
</dbReference>
<comment type="subcellular location">
    <subcellularLocation>
        <location evidence="1">Membrane</location>
        <topology evidence="1">Multi-pass membrane protein</topology>
    </subcellularLocation>
</comment>
<evidence type="ECO:0000313" key="11">
    <source>
        <dbReference type="EMBL" id="GAQ90610.1"/>
    </source>
</evidence>
<feature type="repeat" description="Solcar" evidence="8">
    <location>
        <begin position="196"/>
        <end position="305"/>
    </location>
</feature>
<dbReference type="OMA" id="TLEPWQS"/>
<comment type="similarity">
    <text evidence="2 9">Belongs to the mitochondrial carrier (TC 2.A.29) family.</text>
</comment>
<evidence type="ECO:0000256" key="8">
    <source>
        <dbReference type="PROSITE-ProRule" id="PRU00282"/>
    </source>
</evidence>
<dbReference type="Pfam" id="PF00153">
    <property type="entry name" value="Mito_carr"/>
    <property type="match status" value="3"/>
</dbReference>
<sequence>MRNIPLLERAGLGALAGGLAGGFTNATLHPLDTVKTKLQTKGGTALYTGAWDVVRKVLAKQGIRGFYRGLPAAVVGSIPSSAVYFGTYELGKELLLRLPAFANNRLAVPPFAAAVGNIASSAILVPKELVKQRLQAGVAGTAGGVLASIVREEGVKGLYRGYSAALLRNVPSNVISFSTFEYLKAGWLAGSGDAELQPWQSLLSGAVAGMLSAAATTPLDVVKTRLMTEARQAVSRTGATGKVAEAVAKAQFVSAFTPSGVVSTLRQISAEEGFKGLVRGAGPRIVYGGCFSAMGFLSFETAKHILLERYLRKKEREGLERGEQSLGDDLVETSGQLPLDATIGDASAPRQDLLTQDRIGATKVAPTLSRPQLTNSDQSRDRSS</sequence>
<keyword evidence="5" id="KW-0677">Repeat</keyword>
<evidence type="ECO:0000256" key="2">
    <source>
        <dbReference type="ARBA" id="ARBA00006375"/>
    </source>
</evidence>
<gene>
    <name evidence="11" type="ORF">KFL_006620050</name>
</gene>
<organism evidence="11 12">
    <name type="scientific">Klebsormidium nitens</name>
    <name type="common">Green alga</name>
    <name type="synonym">Ulothrix nitens</name>
    <dbReference type="NCBI Taxonomy" id="105231"/>
    <lineage>
        <taxon>Eukaryota</taxon>
        <taxon>Viridiplantae</taxon>
        <taxon>Streptophyta</taxon>
        <taxon>Klebsormidiophyceae</taxon>
        <taxon>Klebsormidiales</taxon>
        <taxon>Klebsormidiaceae</taxon>
        <taxon>Klebsormidium</taxon>
    </lineage>
</organism>
<evidence type="ECO:0000256" key="9">
    <source>
        <dbReference type="RuleBase" id="RU000488"/>
    </source>
</evidence>
<dbReference type="GO" id="GO:0000095">
    <property type="term" value="F:S-adenosyl-L-methionine transmembrane transporter activity"/>
    <property type="evidence" value="ECO:0000318"/>
    <property type="project" value="GO_Central"/>
</dbReference>
<evidence type="ECO:0000256" key="10">
    <source>
        <dbReference type="SAM" id="MobiDB-lite"/>
    </source>
</evidence>
<dbReference type="SUPFAM" id="SSF103506">
    <property type="entry name" value="Mitochondrial carrier"/>
    <property type="match status" value="1"/>
</dbReference>
<evidence type="ECO:0000313" key="12">
    <source>
        <dbReference type="Proteomes" id="UP000054558"/>
    </source>
</evidence>
<dbReference type="Proteomes" id="UP000054558">
    <property type="component" value="Unassembled WGS sequence"/>
</dbReference>
<evidence type="ECO:0000256" key="3">
    <source>
        <dbReference type="ARBA" id="ARBA00022448"/>
    </source>
</evidence>
<dbReference type="GO" id="GO:0005743">
    <property type="term" value="C:mitochondrial inner membrane"/>
    <property type="evidence" value="ECO:0000318"/>
    <property type="project" value="GO_Central"/>
</dbReference>
<evidence type="ECO:0000256" key="1">
    <source>
        <dbReference type="ARBA" id="ARBA00004141"/>
    </source>
</evidence>
<feature type="region of interest" description="Disordered" evidence="10">
    <location>
        <begin position="338"/>
        <end position="384"/>
    </location>
</feature>
<keyword evidence="4 8" id="KW-0812">Transmembrane</keyword>
<protein>
    <submittedName>
        <fullName evidence="11">Mitochondrial substrate carrier family protein</fullName>
    </submittedName>
</protein>
<evidence type="ECO:0000256" key="7">
    <source>
        <dbReference type="ARBA" id="ARBA00023136"/>
    </source>
</evidence>
<feature type="repeat" description="Solcar" evidence="8">
    <location>
        <begin position="104"/>
        <end position="186"/>
    </location>
</feature>
<proteinExistence type="inferred from homology"/>
<reference evidence="11 12" key="1">
    <citation type="journal article" date="2014" name="Nat. Commun.">
        <title>Klebsormidium flaccidum genome reveals primary factors for plant terrestrial adaptation.</title>
        <authorList>
            <person name="Hori K."/>
            <person name="Maruyama F."/>
            <person name="Fujisawa T."/>
            <person name="Togashi T."/>
            <person name="Yamamoto N."/>
            <person name="Seo M."/>
            <person name="Sato S."/>
            <person name="Yamada T."/>
            <person name="Mori H."/>
            <person name="Tajima N."/>
            <person name="Moriyama T."/>
            <person name="Ikeuchi M."/>
            <person name="Watanabe M."/>
            <person name="Wada H."/>
            <person name="Kobayashi K."/>
            <person name="Saito M."/>
            <person name="Masuda T."/>
            <person name="Sasaki-Sekimoto Y."/>
            <person name="Mashiguchi K."/>
            <person name="Awai K."/>
            <person name="Shimojima M."/>
            <person name="Masuda S."/>
            <person name="Iwai M."/>
            <person name="Nobusawa T."/>
            <person name="Narise T."/>
            <person name="Kondo S."/>
            <person name="Saito H."/>
            <person name="Sato R."/>
            <person name="Murakawa M."/>
            <person name="Ihara Y."/>
            <person name="Oshima-Yamada Y."/>
            <person name="Ohtaka K."/>
            <person name="Satoh M."/>
            <person name="Sonobe K."/>
            <person name="Ishii M."/>
            <person name="Ohtani R."/>
            <person name="Kanamori-Sato M."/>
            <person name="Honoki R."/>
            <person name="Miyazaki D."/>
            <person name="Mochizuki H."/>
            <person name="Umetsu J."/>
            <person name="Higashi K."/>
            <person name="Shibata D."/>
            <person name="Kamiya Y."/>
            <person name="Sato N."/>
            <person name="Nakamura Y."/>
            <person name="Tabata S."/>
            <person name="Ida S."/>
            <person name="Kurokawa K."/>
            <person name="Ohta H."/>
        </authorList>
    </citation>
    <scope>NUCLEOTIDE SEQUENCE [LARGE SCALE GENOMIC DNA]</scope>
    <source>
        <strain evidence="11 12">NIES-2285</strain>
    </source>
</reference>
<dbReference type="OrthoDB" id="276989at2759"/>
<dbReference type="PROSITE" id="PS50920">
    <property type="entry name" value="SOLCAR"/>
    <property type="match status" value="3"/>
</dbReference>
<evidence type="ECO:0000256" key="6">
    <source>
        <dbReference type="ARBA" id="ARBA00022989"/>
    </source>
</evidence>
<dbReference type="InterPro" id="IPR018108">
    <property type="entry name" value="MCP_transmembrane"/>
</dbReference>
<keyword evidence="6" id="KW-1133">Transmembrane helix</keyword>
<keyword evidence="12" id="KW-1185">Reference proteome</keyword>
<dbReference type="PRINTS" id="PR00926">
    <property type="entry name" value="MITOCARRIER"/>
</dbReference>
<dbReference type="AlphaFoldDB" id="A0A1Y1IIA1"/>
<dbReference type="Gene3D" id="1.50.40.10">
    <property type="entry name" value="Mitochondrial carrier domain"/>
    <property type="match status" value="2"/>
</dbReference>
<dbReference type="InterPro" id="IPR023395">
    <property type="entry name" value="MCP_dom_sf"/>
</dbReference>
<keyword evidence="3 9" id="KW-0813">Transport</keyword>
<dbReference type="PANTHER" id="PTHR45667">
    <property type="entry name" value="S-ADENOSYLMETHIONINE MITOCHONDRIAL CARRIER PROTEIN"/>
    <property type="match status" value="1"/>
</dbReference>
<evidence type="ECO:0000256" key="5">
    <source>
        <dbReference type="ARBA" id="ARBA00022737"/>
    </source>
</evidence>
<feature type="repeat" description="Solcar" evidence="8">
    <location>
        <begin position="8"/>
        <end position="94"/>
    </location>
</feature>
<keyword evidence="7 8" id="KW-0472">Membrane</keyword>
<name>A0A1Y1IIA1_KLENI</name>
<evidence type="ECO:0000256" key="4">
    <source>
        <dbReference type="ARBA" id="ARBA00022692"/>
    </source>
</evidence>
<dbReference type="InterPro" id="IPR002067">
    <property type="entry name" value="MCP"/>
</dbReference>
<accession>A0A1Y1IIA1</accession>